<gene>
    <name evidence="2" type="ORF">SCHCODRAFT_85549</name>
</gene>
<protein>
    <submittedName>
        <fullName evidence="2">Uncharacterized protein</fullName>
    </submittedName>
</protein>
<feature type="compositionally biased region" description="Low complexity" evidence="1">
    <location>
        <begin position="8"/>
        <end position="18"/>
    </location>
</feature>
<evidence type="ECO:0000313" key="3">
    <source>
        <dbReference type="Proteomes" id="UP000007431"/>
    </source>
</evidence>
<dbReference type="HOGENOM" id="CLU_040453_0_0_1"/>
<dbReference type="Proteomes" id="UP000007431">
    <property type="component" value="Unassembled WGS sequence"/>
</dbReference>
<dbReference type="STRING" id="578458.D8Q9H0"/>
<sequence length="248" mass="26312">MINALKTPSFFRPASRPSSPGPAPSRPDSAVGFERVARPLNKLSSFSALRKPSPAPVAKETNPSSTLVQDGSYMEMLSLKLSESVSKALAQPAGPATAAEQLNGRRPFPQGRGTTLGNLIASEIKAAQDNSHLLRAIYRTLQRPLSVLVTNLSGALMPLLTSPAFLTPPAPGPGSPNPNPTQLHALSIAQFSAELLQVFDDIGLAQEVDTRGDGLRHIREGLVSFINRTVQPLIGGIKSELNPMLDSL</sequence>
<evidence type="ECO:0000256" key="1">
    <source>
        <dbReference type="SAM" id="MobiDB-lite"/>
    </source>
</evidence>
<dbReference type="OrthoDB" id="1734943at2759"/>
<dbReference type="GeneID" id="9588335"/>
<dbReference type="KEGG" id="scm:SCHCO_02445763"/>
<evidence type="ECO:0000313" key="2">
    <source>
        <dbReference type="EMBL" id="EFI95656.1"/>
    </source>
</evidence>
<proteinExistence type="predicted"/>
<dbReference type="EMBL" id="GL377308">
    <property type="protein sequence ID" value="EFI95656.1"/>
    <property type="molecule type" value="Genomic_DNA"/>
</dbReference>
<keyword evidence="3" id="KW-1185">Reference proteome</keyword>
<reference evidence="2 3" key="1">
    <citation type="journal article" date="2010" name="Nat. Biotechnol.">
        <title>Genome sequence of the model mushroom Schizophyllum commune.</title>
        <authorList>
            <person name="Ohm R.A."/>
            <person name="de Jong J.F."/>
            <person name="Lugones L.G."/>
            <person name="Aerts A."/>
            <person name="Kothe E."/>
            <person name="Stajich J.E."/>
            <person name="de Vries R.P."/>
            <person name="Record E."/>
            <person name="Levasseur A."/>
            <person name="Baker S.E."/>
            <person name="Bartholomew K.A."/>
            <person name="Coutinho P.M."/>
            <person name="Erdmann S."/>
            <person name="Fowler T.J."/>
            <person name="Gathman A.C."/>
            <person name="Lombard V."/>
            <person name="Henrissat B."/>
            <person name="Knabe N."/>
            <person name="Kuees U."/>
            <person name="Lilly W.W."/>
            <person name="Lindquist E."/>
            <person name="Lucas S."/>
            <person name="Magnuson J.K."/>
            <person name="Piumi F."/>
            <person name="Raudaskoski M."/>
            <person name="Salamov A."/>
            <person name="Schmutz J."/>
            <person name="Schwarze F.W.M.R."/>
            <person name="vanKuyk P.A."/>
            <person name="Horton J.S."/>
            <person name="Grigoriev I.V."/>
            <person name="Woesten H.A.B."/>
        </authorList>
    </citation>
    <scope>NUCLEOTIDE SEQUENCE [LARGE SCALE GENOMIC DNA]</scope>
    <source>
        <strain evidence="3">H4-8 / FGSC 9210</strain>
    </source>
</reference>
<dbReference type="AlphaFoldDB" id="D8Q9H0"/>
<organism evidence="3">
    <name type="scientific">Schizophyllum commune (strain H4-8 / FGSC 9210)</name>
    <name type="common">Split gill fungus</name>
    <dbReference type="NCBI Taxonomy" id="578458"/>
    <lineage>
        <taxon>Eukaryota</taxon>
        <taxon>Fungi</taxon>
        <taxon>Dikarya</taxon>
        <taxon>Basidiomycota</taxon>
        <taxon>Agaricomycotina</taxon>
        <taxon>Agaricomycetes</taxon>
        <taxon>Agaricomycetidae</taxon>
        <taxon>Agaricales</taxon>
        <taxon>Schizophyllaceae</taxon>
        <taxon>Schizophyllum</taxon>
    </lineage>
</organism>
<feature type="non-terminal residue" evidence="2">
    <location>
        <position position="248"/>
    </location>
</feature>
<dbReference type="VEuPathDB" id="FungiDB:SCHCODRAFT_02445763"/>
<name>D8Q9H0_SCHCM</name>
<dbReference type="RefSeq" id="XP_003030559.1">
    <property type="nucleotide sequence ID" value="XM_003030513.1"/>
</dbReference>
<dbReference type="OMA" id="HVSITYL"/>
<dbReference type="InParanoid" id="D8Q9H0"/>
<feature type="region of interest" description="Disordered" evidence="1">
    <location>
        <begin position="1"/>
        <end position="32"/>
    </location>
</feature>
<accession>D8Q9H0</accession>
<dbReference type="eggNOG" id="ENOG502S49G">
    <property type="taxonomic scope" value="Eukaryota"/>
</dbReference>